<dbReference type="OrthoDB" id="3763at2759"/>
<sequence>MKVKRNIDVFFILQKLQIFCEKKFKHERNVLEIQQITHFHLQPKNKCLRSQYCHIYYILYLNNKDCQFIELIEKILNQQVTNEAIKTIFKELKIKPFFFLKMQIKIYKSMNKFLDQIQMRKSKTINYSQSCLPNNQIKIINVSDLVTGIILMVNGQIGTNNIVKDERLCTFPFKFL</sequence>
<organism evidence="1 2">
    <name type="scientific">Paramecium sonneborni</name>
    <dbReference type="NCBI Taxonomy" id="65129"/>
    <lineage>
        <taxon>Eukaryota</taxon>
        <taxon>Sar</taxon>
        <taxon>Alveolata</taxon>
        <taxon>Ciliophora</taxon>
        <taxon>Intramacronucleata</taxon>
        <taxon>Oligohymenophorea</taxon>
        <taxon>Peniculida</taxon>
        <taxon>Parameciidae</taxon>
        <taxon>Paramecium</taxon>
    </lineage>
</organism>
<evidence type="ECO:0000313" key="2">
    <source>
        <dbReference type="Proteomes" id="UP000692954"/>
    </source>
</evidence>
<proteinExistence type="predicted"/>
<dbReference type="Proteomes" id="UP000692954">
    <property type="component" value="Unassembled WGS sequence"/>
</dbReference>
<gene>
    <name evidence="1" type="ORF">PSON_ATCC_30995.1.T0650189</name>
</gene>
<reference evidence="1" key="1">
    <citation type="submission" date="2021-01" db="EMBL/GenBank/DDBJ databases">
        <authorList>
            <consortium name="Genoscope - CEA"/>
            <person name="William W."/>
        </authorList>
    </citation>
    <scope>NUCLEOTIDE SEQUENCE</scope>
</reference>
<accession>A0A8S1P0Q3</accession>
<evidence type="ECO:0000313" key="1">
    <source>
        <dbReference type="EMBL" id="CAD8095965.1"/>
    </source>
</evidence>
<dbReference type="AlphaFoldDB" id="A0A8S1P0Q3"/>
<comment type="caution">
    <text evidence="1">The sequence shown here is derived from an EMBL/GenBank/DDBJ whole genome shotgun (WGS) entry which is preliminary data.</text>
</comment>
<keyword evidence="2" id="KW-1185">Reference proteome</keyword>
<dbReference type="EMBL" id="CAJJDN010000065">
    <property type="protein sequence ID" value="CAD8095965.1"/>
    <property type="molecule type" value="Genomic_DNA"/>
</dbReference>
<protein>
    <submittedName>
        <fullName evidence="1">Uncharacterized protein</fullName>
    </submittedName>
</protein>
<name>A0A8S1P0Q3_9CILI</name>